<evidence type="ECO:0000256" key="1">
    <source>
        <dbReference type="SAM" id="MobiDB-lite"/>
    </source>
</evidence>
<dbReference type="InterPro" id="IPR007278">
    <property type="entry name" value="DUF397"/>
</dbReference>
<protein>
    <submittedName>
        <fullName evidence="3">DUF397 domain-containing protein</fullName>
    </submittedName>
</protein>
<keyword evidence="4" id="KW-1185">Reference proteome</keyword>
<dbReference type="Proteomes" id="UP001501710">
    <property type="component" value="Unassembled WGS sequence"/>
</dbReference>
<accession>A0ABP8C570</accession>
<evidence type="ECO:0000259" key="2">
    <source>
        <dbReference type="Pfam" id="PF04149"/>
    </source>
</evidence>
<name>A0ABP8C570_9ACTN</name>
<organism evidence="3 4">
    <name type="scientific">Actinomadura meridiana</name>
    <dbReference type="NCBI Taxonomy" id="559626"/>
    <lineage>
        <taxon>Bacteria</taxon>
        <taxon>Bacillati</taxon>
        <taxon>Actinomycetota</taxon>
        <taxon>Actinomycetes</taxon>
        <taxon>Streptosporangiales</taxon>
        <taxon>Thermomonosporaceae</taxon>
        <taxon>Actinomadura</taxon>
    </lineage>
</organism>
<evidence type="ECO:0000313" key="4">
    <source>
        <dbReference type="Proteomes" id="UP001501710"/>
    </source>
</evidence>
<evidence type="ECO:0000313" key="3">
    <source>
        <dbReference type="EMBL" id="GAA4233883.1"/>
    </source>
</evidence>
<feature type="domain" description="DUF397" evidence="2">
    <location>
        <begin position="5"/>
        <end position="60"/>
    </location>
</feature>
<reference evidence="4" key="1">
    <citation type="journal article" date="2019" name="Int. J. Syst. Evol. Microbiol.">
        <title>The Global Catalogue of Microorganisms (GCM) 10K type strain sequencing project: providing services to taxonomists for standard genome sequencing and annotation.</title>
        <authorList>
            <consortium name="The Broad Institute Genomics Platform"/>
            <consortium name="The Broad Institute Genome Sequencing Center for Infectious Disease"/>
            <person name="Wu L."/>
            <person name="Ma J."/>
        </authorList>
    </citation>
    <scope>NUCLEOTIDE SEQUENCE [LARGE SCALE GENOMIC DNA]</scope>
    <source>
        <strain evidence="4">JCM 17440</strain>
    </source>
</reference>
<comment type="caution">
    <text evidence="3">The sequence shown here is derived from an EMBL/GenBank/DDBJ whole genome shotgun (WGS) entry which is preliminary data.</text>
</comment>
<proteinExistence type="predicted"/>
<sequence>MSEPVWRKSTRSGGANGGGDGCVELAAFSSTVGVRDSKAPGAGHLTLTAENFTQLITAAKADKLNI</sequence>
<feature type="region of interest" description="Disordered" evidence="1">
    <location>
        <begin position="1"/>
        <end position="20"/>
    </location>
</feature>
<gene>
    <name evidence="3" type="ORF">GCM10022254_37420</name>
</gene>
<dbReference type="RefSeq" id="WP_344898268.1">
    <property type="nucleotide sequence ID" value="NZ_BAABAS010000007.1"/>
</dbReference>
<dbReference type="EMBL" id="BAABAS010000007">
    <property type="protein sequence ID" value="GAA4233883.1"/>
    <property type="molecule type" value="Genomic_DNA"/>
</dbReference>
<dbReference type="Pfam" id="PF04149">
    <property type="entry name" value="DUF397"/>
    <property type="match status" value="1"/>
</dbReference>